<feature type="domain" description="SAM" evidence="1">
    <location>
        <begin position="1"/>
        <end position="43"/>
    </location>
</feature>
<reference evidence="2 3" key="1">
    <citation type="submission" date="2016-07" db="EMBL/GenBank/DDBJ databases">
        <title>Pervasive Adenine N6-methylation of Active Genes in Fungi.</title>
        <authorList>
            <consortium name="DOE Joint Genome Institute"/>
            <person name="Mondo S.J."/>
            <person name="Dannebaum R.O."/>
            <person name="Kuo R.C."/>
            <person name="Labutti K."/>
            <person name="Haridas S."/>
            <person name="Kuo A."/>
            <person name="Salamov A."/>
            <person name="Ahrendt S.R."/>
            <person name="Lipzen A."/>
            <person name="Sullivan W."/>
            <person name="Andreopoulos W.B."/>
            <person name="Clum A."/>
            <person name="Lindquist E."/>
            <person name="Daum C."/>
            <person name="Ramamoorthy G.K."/>
            <person name="Gryganskyi A."/>
            <person name="Culley D."/>
            <person name="Magnuson J.K."/>
            <person name="James T.Y."/>
            <person name="O'Malley M.A."/>
            <person name="Stajich J.E."/>
            <person name="Spatafora J.W."/>
            <person name="Visel A."/>
            <person name="Grigoriev I.V."/>
        </authorList>
    </citation>
    <scope>NUCLEOTIDE SEQUENCE [LARGE SCALE GENOMIC DNA]</scope>
    <source>
        <strain evidence="2 3">CBS 931.73</strain>
    </source>
</reference>
<dbReference type="InterPro" id="IPR001660">
    <property type="entry name" value="SAM"/>
</dbReference>
<dbReference type="STRING" id="1314790.A0A1Y1YEC4"/>
<dbReference type="EMBL" id="MCFE01000158">
    <property type="protein sequence ID" value="ORX96273.1"/>
    <property type="molecule type" value="Genomic_DNA"/>
</dbReference>
<comment type="caution">
    <text evidence="2">The sequence shown here is derived from an EMBL/GenBank/DDBJ whole genome shotgun (WGS) entry which is preliminary data.</text>
</comment>
<dbReference type="SMART" id="SM00454">
    <property type="entry name" value="SAM"/>
    <property type="match status" value="1"/>
</dbReference>
<dbReference type="Gene3D" id="1.10.150.50">
    <property type="entry name" value="Transcription Factor, Ets-1"/>
    <property type="match status" value="1"/>
</dbReference>
<keyword evidence="3" id="KW-1185">Reference proteome</keyword>
<dbReference type="InterPro" id="IPR013761">
    <property type="entry name" value="SAM/pointed_sf"/>
</dbReference>
<proteinExistence type="predicted"/>
<evidence type="ECO:0000259" key="1">
    <source>
        <dbReference type="PROSITE" id="PS50105"/>
    </source>
</evidence>
<sequence length="84" mass="9426">MEVQEFLKKCGLEQYTEAFFAEGFDQLRSLLEITEPDLVALGVKRGHRRLLQREIVAVKGATSLSTPFPLTITPENPFMNLTGS</sequence>
<accession>A0A1Y1YEC4</accession>
<dbReference type="Pfam" id="PF00536">
    <property type="entry name" value="SAM_1"/>
    <property type="match status" value="1"/>
</dbReference>
<dbReference type="SUPFAM" id="SSF47769">
    <property type="entry name" value="SAM/Pointed domain"/>
    <property type="match status" value="1"/>
</dbReference>
<protein>
    <recommendedName>
        <fullName evidence="1">SAM domain-containing protein</fullName>
    </recommendedName>
</protein>
<dbReference type="AlphaFoldDB" id="A0A1Y1YEC4"/>
<dbReference type="PROSITE" id="PS50105">
    <property type="entry name" value="SAM_DOMAIN"/>
    <property type="match status" value="1"/>
</dbReference>
<dbReference type="Proteomes" id="UP000193498">
    <property type="component" value="Unassembled WGS sequence"/>
</dbReference>
<dbReference type="OrthoDB" id="1919336at2759"/>
<feature type="non-terminal residue" evidence="2">
    <location>
        <position position="84"/>
    </location>
</feature>
<dbReference type="CDD" id="cd09487">
    <property type="entry name" value="SAM_superfamily"/>
    <property type="match status" value="1"/>
</dbReference>
<evidence type="ECO:0000313" key="3">
    <source>
        <dbReference type="Proteomes" id="UP000193498"/>
    </source>
</evidence>
<name>A0A1Y1YEC4_9FUNG</name>
<dbReference type="InParanoid" id="A0A1Y1YEC4"/>
<organism evidence="2 3">
    <name type="scientific">Basidiobolus meristosporus CBS 931.73</name>
    <dbReference type="NCBI Taxonomy" id="1314790"/>
    <lineage>
        <taxon>Eukaryota</taxon>
        <taxon>Fungi</taxon>
        <taxon>Fungi incertae sedis</taxon>
        <taxon>Zoopagomycota</taxon>
        <taxon>Entomophthoromycotina</taxon>
        <taxon>Basidiobolomycetes</taxon>
        <taxon>Basidiobolales</taxon>
        <taxon>Basidiobolaceae</taxon>
        <taxon>Basidiobolus</taxon>
    </lineage>
</organism>
<evidence type="ECO:0000313" key="2">
    <source>
        <dbReference type="EMBL" id="ORX96273.1"/>
    </source>
</evidence>
<gene>
    <name evidence="2" type="ORF">K493DRAFT_282147</name>
</gene>